<reference evidence="3 4" key="1">
    <citation type="submission" date="2014-03" db="EMBL/GenBank/DDBJ databases">
        <title>Draft genome of the hookworm Oesophagostomum dentatum.</title>
        <authorList>
            <person name="Mitreva M."/>
        </authorList>
    </citation>
    <scope>NUCLEOTIDE SEQUENCE [LARGE SCALE GENOMIC DNA]</scope>
    <source>
        <strain evidence="3 4">OD-Hann</strain>
    </source>
</reference>
<keyword evidence="1" id="KW-0472">Membrane</keyword>
<feature type="transmembrane region" description="Helical" evidence="1">
    <location>
        <begin position="191"/>
        <end position="224"/>
    </location>
</feature>
<gene>
    <name evidence="3" type="ORF">OESDEN_04669</name>
</gene>
<dbReference type="GO" id="GO:0006013">
    <property type="term" value="P:mannose metabolic process"/>
    <property type="evidence" value="ECO:0007669"/>
    <property type="project" value="InterPro"/>
</dbReference>
<dbReference type="OrthoDB" id="10261055at2759"/>
<dbReference type="Proteomes" id="UP000053660">
    <property type="component" value="Unassembled WGS sequence"/>
</dbReference>
<dbReference type="Pfam" id="PF01074">
    <property type="entry name" value="Glyco_hydro_38N"/>
    <property type="match status" value="1"/>
</dbReference>
<evidence type="ECO:0000313" key="3">
    <source>
        <dbReference type="EMBL" id="KHJ95389.1"/>
    </source>
</evidence>
<dbReference type="EMBL" id="KN549981">
    <property type="protein sequence ID" value="KHJ95389.1"/>
    <property type="molecule type" value="Genomic_DNA"/>
</dbReference>
<name>A0A0B1TDN2_OESDE</name>
<dbReference type="GO" id="GO:0000139">
    <property type="term" value="C:Golgi membrane"/>
    <property type="evidence" value="ECO:0007669"/>
    <property type="project" value="TreeGrafter"/>
</dbReference>
<dbReference type="AlphaFoldDB" id="A0A0B1TDN2"/>
<dbReference type="InterPro" id="IPR050843">
    <property type="entry name" value="Glycosyl_Hydrlase_38"/>
</dbReference>
<dbReference type="GO" id="GO:0006491">
    <property type="term" value="P:N-glycan processing"/>
    <property type="evidence" value="ECO:0007669"/>
    <property type="project" value="TreeGrafter"/>
</dbReference>
<dbReference type="PANTHER" id="PTHR11607:SF3">
    <property type="entry name" value="LYSOSOMAL ALPHA-MANNOSIDASE"/>
    <property type="match status" value="1"/>
</dbReference>
<dbReference type="SUPFAM" id="SSF88713">
    <property type="entry name" value="Glycoside hydrolase/deacetylase"/>
    <property type="match status" value="1"/>
</dbReference>
<evidence type="ECO:0000313" key="4">
    <source>
        <dbReference type="Proteomes" id="UP000053660"/>
    </source>
</evidence>
<evidence type="ECO:0000256" key="1">
    <source>
        <dbReference type="SAM" id="Phobius"/>
    </source>
</evidence>
<dbReference type="InterPro" id="IPR011330">
    <property type="entry name" value="Glyco_hydro/deAcase_b/a-brl"/>
</dbReference>
<keyword evidence="3" id="KW-0378">Hydrolase</keyword>
<organism evidence="3 4">
    <name type="scientific">Oesophagostomum dentatum</name>
    <name type="common">Nodular worm</name>
    <dbReference type="NCBI Taxonomy" id="61180"/>
    <lineage>
        <taxon>Eukaryota</taxon>
        <taxon>Metazoa</taxon>
        <taxon>Ecdysozoa</taxon>
        <taxon>Nematoda</taxon>
        <taxon>Chromadorea</taxon>
        <taxon>Rhabditida</taxon>
        <taxon>Rhabditina</taxon>
        <taxon>Rhabditomorpha</taxon>
        <taxon>Strongyloidea</taxon>
        <taxon>Strongylidae</taxon>
        <taxon>Oesophagostomum</taxon>
    </lineage>
</organism>
<proteinExistence type="predicted"/>
<dbReference type="InterPro" id="IPR027291">
    <property type="entry name" value="Glyco_hydro_38_N_sf"/>
</dbReference>
<accession>A0A0B1TDN2</accession>
<dbReference type="GO" id="GO:0004559">
    <property type="term" value="F:alpha-mannosidase activity"/>
    <property type="evidence" value="ECO:0007669"/>
    <property type="project" value="InterPro"/>
</dbReference>
<keyword evidence="4" id="KW-1185">Reference proteome</keyword>
<evidence type="ECO:0000259" key="2">
    <source>
        <dbReference type="Pfam" id="PF01074"/>
    </source>
</evidence>
<dbReference type="Gene3D" id="3.20.110.10">
    <property type="entry name" value="Glycoside hydrolase 38, N terminal domain"/>
    <property type="match status" value="1"/>
</dbReference>
<sequence length="227" mass="26712">MLDLYNVMPFDNPDGGVWKQGWEITYNKDEIAQQKKLEVIVVPHSHCDPGWIKTFEEYYQSQTREILNQMAKNLNDEKPEMRFIFAEISFFELWWKEQTEEVRTKVKQLLESGKFEIVTGGWVMTDEANAHYFSIITELMEGHEWIKNHVGSFRPKSHWSIDPFGLSPSLPQLLTAANITNAAIQRYCLAWFANLLFFSHFFVSLSSSCLFVSCFFISNFFCFYDFF</sequence>
<dbReference type="PANTHER" id="PTHR11607">
    <property type="entry name" value="ALPHA-MANNOSIDASE"/>
    <property type="match status" value="1"/>
</dbReference>
<protein>
    <submittedName>
        <fullName evidence="3">Glycosyl hydrolase family 38 protein</fullName>
    </submittedName>
</protein>
<keyword evidence="1" id="KW-0812">Transmembrane</keyword>
<dbReference type="InterPro" id="IPR000602">
    <property type="entry name" value="Glyco_hydro_38_N"/>
</dbReference>
<feature type="domain" description="Glycoside hydrolase family 38 N-terminal" evidence="2">
    <location>
        <begin position="39"/>
        <end position="188"/>
    </location>
</feature>
<keyword evidence="1" id="KW-1133">Transmembrane helix</keyword>